<comment type="caution">
    <text evidence="1">The sequence shown here is derived from an EMBL/GenBank/DDBJ whole genome shotgun (WGS) entry which is preliminary data.</text>
</comment>
<proteinExistence type="predicted"/>
<reference evidence="1 2" key="3">
    <citation type="submission" date="2019-11" db="EMBL/GenBank/DDBJ databases">
        <title>A de novo genome assembly of a pear dwarfing rootstock.</title>
        <authorList>
            <person name="Wang F."/>
            <person name="Wang J."/>
            <person name="Li S."/>
            <person name="Zhang Y."/>
            <person name="Fang M."/>
            <person name="Ma L."/>
            <person name="Zhao Y."/>
            <person name="Jiang S."/>
        </authorList>
    </citation>
    <scope>NUCLEOTIDE SEQUENCE [LARGE SCALE GENOMIC DNA]</scope>
    <source>
        <strain evidence="1">S2</strain>
        <tissue evidence="1">Leaf</tissue>
    </source>
</reference>
<dbReference type="Proteomes" id="UP000327157">
    <property type="component" value="Chromosome 5"/>
</dbReference>
<organism evidence="1 2">
    <name type="scientific">Pyrus ussuriensis x Pyrus communis</name>
    <dbReference type="NCBI Taxonomy" id="2448454"/>
    <lineage>
        <taxon>Eukaryota</taxon>
        <taxon>Viridiplantae</taxon>
        <taxon>Streptophyta</taxon>
        <taxon>Embryophyta</taxon>
        <taxon>Tracheophyta</taxon>
        <taxon>Spermatophyta</taxon>
        <taxon>Magnoliopsida</taxon>
        <taxon>eudicotyledons</taxon>
        <taxon>Gunneridae</taxon>
        <taxon>Pentapetalae</taxon>
        <taxon>rosids</taxon>
        <taxon>fabids</taxon>
        <taxon>Rosales</taxon>
        <taxon>Rosaceae</taxon>
        <taxon>Amygdaloideae</taxon>
        <taxon>Maleae</taxon>
        <taxon>Pyrus</taxon>
    </lineage>
</organism>
<protein>
    <submittedName>
        <fullName evidence="1">Uncharacterized protein</fullName>
    </submittedName>
</protein>
<sequence>MGEISSKGKKKAVTRLRNMTLRERCLEAKRTIYAKEKMHEVPIAYQEFWDYMEEISKAEKKAMIVKTEEGS</sequence>
<gene>
    <name evidence="1" type="ORF">D8674_026594</name>
</gene>
<reference evidence="2" key="2">
    <citation type="submission" date="2019-10" db="EMBL/GenBank/DDBJ databases">
        <title>A de novo genome assembly of a pear dwarfing rootstock.</title>
        <authorList>
            <person name="Wang F."/>
            <person name="Wang J."/>
            <person name="Li S."/>
            <person name="Zhang Y."/>
            <person name="Fang M."/>
            <person name="Ma L."/>
            <person name="Zhao Y."/>
            <person name="Jiang S."/>
        </authorList>
    </citation>
    <scope>NUCLEOTIDE SEQUENCE [LARGE SCALE GENOMIC DNA]</scope>
</reference>
<evidence type="ECO:0000313" key="2">
    <source>
        <dbReference type="Proteomes" id="UP000327157"/>
    </source>
</evidence>
<accession>A0A5N5IEC2</accession>
<dbReference type="EMBL" id="SMOL01000004">
    <property type="protein sequence ID" value="KAB2636060.1"/>
    <property type="molecule type" value="Genomic_DNA"/>
</dbReference>
<name>A0A5N5IEC2_9ROSA</name>
<dbReference type="AlphaFoldDB" id="A0A5N5IEC2"/>
<evidence type="ECO:0000313" key="1">
    <source>
        <dbReference type="EMBL" id="KAB2636060.1"/>
    </source>
</evidence>
<reference evidence="1 2" key="1">
    <citation type="submission" date="2019-09" db="EMBL/GenBank/DDBJ databases">
        <authorList>
            <person name="Ou C."/>
        </authorList>
    </citation>
    <scope>NUCLEOTIDE SEQUENCE [LARGE SCALE GENOMIC DNA]</scope>
    <source>
        <strain evidence="1">S2</strain>
        <tissue evidence="1">Leaf</tissue>
    </source>
</reference>
<keyword evidence="2" id="KW-1185">Reference proteome</keyword>